<accession>A0ABU2U300</accession>
<reference evidence="4" key="1">
    <citation type="submission" date="2023-07" db="EMBL/GenBank/DDBJ databases">
        <title>30 novel species of actinomycetes from the DSMZ collection.</title>
        <authorList>
            <person name="Nouioui I."/>
        </authorList>
    </citation>
    <scope>NUCLEOTIDE SEQUENCE [LARGE SCALE GENOMIC DNA]</scope>
    <source>
        <strain evidence="4">DSM 41699</strain>
    </source>
</reference>
<dbReference type="PRINTS" id="PR00081">
    <property type="entry name" value="GDHRDH"/>
</dbReference>
<dbReference type="EMBL" id="JAVREY010000055">
    <property type="protein sequence ID" value="MDT0467564.1"/>
    <property type="molecule type" value="Genomic_DNA"/>
</dbReference>
<evidence type="ECO:0000313" key="3">
    <source>
        <dbReference type="EMBL" id="MDT0467564.1"/>
    </source>
</evidence>
<evidence type="ECO:0000313" key="4">
    <source>
        <dbReference type="Proteomes" id="UP001183809"/>
    </source>
</evidence>
<proteinExistence type="inferred from homology"/>
<dbReference type="PANTHER" id="PTHR24320">
    <property type="entry name" value="RETINOL DEHYDROGENASE"/>
    <property type="match status" value="1"/>
</dbReference>
<keyword evidence="4" id="KW-1185">Reference proteome</keyword>
<comment type="caution">
    <text evidence="3">The sequence shown here is derived from an EMBL/GenBank/DDBJ whole genome shotgun (WGS) entry which is preliminary data.</text>
</comment>
<organism evidence="3 4">
    <name type="scientific">Streptomyces gibsoniae</name>
    <dbReference type="NCBI Taxonomy" id="3075529"/>
    <lineage>
        <taxon>Bacteria</taxon>
        <taxon>Bacillati</taxon>
        <taxon>Actinomycetota</taxon>
        <taxon>Actinomycetes</taxon>
        <taxon>Kitasatosporales</taxon>
        <taxon>Streptomycetaceae</taxon>
        <taxon>Streptomyces</taxon>
    </lineage>
</organism>
<dbReference type="SUPFAM" id="SSF51735">
    <property type="entry name" value="NAD(P)-binding Rossmann-fold domains"/>
    <property type="match status" value="1"/>
</dbReference>
<keyword evidence="2" id="KW-0560">Oxidoreductase</keyword>
<evidence type="ECO:0000256" key="2">
    <source>
        <dbReference type="ARBA" id="ARBA00023002"/>
    </source>
</evidence>
<sequence length="312" mass="33069">MTHDRITSSFDAASTAAEVVEGIDLHGKRMIVTGGSSGIGIETARALAGAGADVLIAVRNPEAGRGVADDINTGFDSPRVTVSQLDLADLPSIRRFAAEWGRTPVHALIDNAGIMATPLTRTASGREVQFATNHLGHFTLANALHDALAAANGARIVSVSSRGHLRSPVVFDDIDFTEREYDPWLAYGQSKTANVLFAVDATRRWADDGITANALHPGGIMTNLVRYLPEDVLEGLRTDPTAVYKTPEQGAATSVFVATSPLLDGVGGRYFEDCNQAVPYEGGPERVGVADYALDPEAAQRLWDLSADAVSN</sequence>
<protein>
    <submittedName>
        <fullName evidence="3">SDR family NAD(P)-dependent oxidoreductase</fullName>
    </submittedName>
</protein>
<comment type="similarity">
    <text evidence="1">Belongs to the short-chain dehydrogenases/reductases (SDR) family.</text>
</comment>
<dbReference type="InterPro" id="IPR036291">
    <property type="entry name" value="NAD(P)-bd_dom_sf"/>
</dbReference>
<gene>
    <name evidence="3" type="ORF">RM764_31985</name>
</gene>
<name>A0ABU2U300_9ACTN</name>
<dbReference type="InterPro" id="IPR002347">
    <property type="entry name" value="SDR_fam"/>
</dbReference>
<dbReference type="RefSeq" id="WP_311699024.1">
    <property type="nucleotide sequence ID" value="NZ_JAVREY010000055.1"/>
</dbReference>
<dbReference type="PANTHER" id="PTHR24320:SF148">
    <property type="entry name" value="NAD(P)-BINDING ROSSMANN-FOLD SUPERFAMILY PROTEIN"/>
    <property type="match status" value="1"/>
</dbReference>
<dbReference type="Pfam" id="PF00106">
    <property type="entry name" value="adh_short"/>
    <property type="match status" value="1"/>
</dbReference>
<evidence type="ECO:0000256" key="1">
    <source>
        <dbReference type="ARBA" id="ARBA00006484"/>
    </source>
</evidence>
<dbReference type="Proteomes" id="UP001183809">
    <property type="component" value="Unassembled WGS sequence"/>
</dbReference>
<dbReference type="Gene3D" id="3.40.50.720">
    <property type="entry name" value="NAD(P)-binding Rossmann-like Domain"/>
    <property type="match status" value="1"/>
</dbReference>
<dbReference type="CDD" id="cd05327">
    <property type="entry name" value="retinol-DH_like_SDR_c_like"/>
    <property type="match status" value="1"/>
</dbReference>